<dbReference type="PATRIC" id="fig|1115803.3.peg.544"/>
<sequence>MQNCTQCKLARGSSRRRRLMPPTGPTEDCEPDANIAQASRP</sequence>
<accession>J3JKY4</accession>
<evidence type="ECO:0000313" key="3">
    <source>
        <dbReference type="Proteomes" id="UP000007814"/>
    </source>
</evidence>
<dbReference type="Proteomes" id="UP000007814">
    <property type="component" value="Unassembled WGS sequence"/>
</dbReference>
<gene>
    <name evidence="2" type="ORF">HMPREF1129_2249</name>
</gene>
<evidence type="ECO:0000313" key="2">
    <source>
        <dbReference type="EMBL" id="EJN85721.1"/>
    </source>
</evidence>
<reference evidence="2 3" key="1">
    <citation type="submission" date="2012-07" db="EMBL/GenBank/DDBJ databases">
        <authorList>
            <person name="Durkin A.S."/>
            <person name="McCorrison J."/>
            <person name="Torralba M."/>
            <person name="Gillis M."/>
            <person name="Methe B."/>
            <person name="Sutton G."/>
            <person name="Nelson K.E."/>
        </authorList>
    </citation>
    <scope>NUCLEOTIDE SEQUENCE [LARGE SCALE GENOMIC DNA]</scope>
    <source>
        <strain evidence="3">ATCC 12104 / DSM 43013 / CCUG 2238 / JCM 8349 / NCTC 10301 / Howell 279</strain>
    </source>
</reference>
<evidence type="ECO:0000256" key="1">
    <source>
        <dbReference type="SAM" id="MobiDB-lite"/>
    </source>
</evidence>
<proteinExistence type="predicted"/>
<dbReference type="eggNOG" id="ENOG5031B3W">
    <property type="taxonomic scope" value="Bacteria"/>
</dbReference>
<protein>
    <submittedName>
        <fullName evidence="2">Uncharacterized protein</fullName>
    </submittedName>
</protein>
<comment type="caution">
    <text evidence="2">The sequence shown here is derived from an EMBL/GenBank/DDBJ whole genome shotgun (WGS) entry which is preliminary data.</text>
</comment>
<organism evidence="2 3">
    <name type="scientific">Actinomyces naeslundii (strain ATCC 12104 / DSM 43013 / CCUG 2238 / JCM 8349 / NCTC 10301 / Howell 279)</name>
    <dbReference type="NCBI Taxonomy" id="1115803"/>
    <lineage>
        <taxon>Bacteria</taxon>
        <taxon>Bacillati</taxon>
        <taxon>Actinomycetota</taxon>
        <taxon>Actinomycetes</taxon>
        <taxon>Actinomycetales</taxon>
        <taxon>Actinomycetaceae</taxon>
        <taxon>Actinomyces</taxon>
    </lineage>
</organism>
<feature type="region of interest" description="Disordered" evidence="1">
    <location>
        <begin position="1"/>
        <end position="41"/>
    </location>
</feature>
<dbReference type="EMBL" id="ALJK01000045">
    <property type="protein sequence ID" value="EJN85721.1"/>
    <property type="molecule type" value="Genomic_DNA"/>
</dbReference>
<name>J3JKY4_ACTNH</name>
<dbReference type="AlphaFoldDB" id="J3JKY4"/>